<gene>
    <name evidence="1" type="ORF">L2764_09170</name>
</gene>
<organism evidence="1 2">
    <name type="scientific">Shewanella surugensis</name>
    <dbReference type="NCBI Taxonomy" id="212020"/>
    <lineage>
        <taxon>Bacteria</taxon>
        <taxon>Pseudomonadati</taxon>
        <taxon>Pseudomonadota</taxon>
        <taxon>Gammaproteobacteria</taxon>
        <taxon>Alteromonadales</taxon>
        <taxon>Shewanellaceae</taxon>
        <taxon>Shewanella</taxon>
    </lineage>
</organism>
<protein>
    <submittedName>
        <fullName evidence="1">Uncharacterized protein</fullName>
    </submittedName>
</protein>
<accession>A0ABT0LAC1</accession>
<name>A0ABT0LAC1_9GAMM</name>
<comment type="caution">
    <text evidence="1">The sequence shown here is derived from an EMBL/GenBank/DDBJ whole genome shotgun (WGS) entry which is preliminary data.</text>
</comment>
<sequence>MYQFQDEFGKDFDLGFDLSDFPFLHDKSWNDDDCPSFLFHCESRIKSGEYLVLWVNYAKPEERSNDYPRYLVRTARNIGTDNLPDIVHDETTEVVFESESVEGLFRFLVPFQVLENMKSKV</sequence>
<proteinExistence type="predicted"/>
<dbReference type="RefSeq" id="WP_248939922.1">
    <property type="nucleotide sequence ID" value="NZ_JAKIKS010000028.1"/>
</dbReference>
<evidence type="ECO:0000313" key="2">
    <source>
        <dbReference type="Proteomes" id="UP001203423"/>
    </source>
</evidence>
<evidence type="ECO:0000313" key="1">
    <source>
        <dbReference type="EMBL" id="MCL1124643.1"/>
    </source>
</evidence>
<dbReference type="Proteomes" id="UP001203423">
    <property type="component" value="Unassembled WGS sequence"/>
</dbReference>
<dbReference type="EMBL" id="JAKIKS010000028">
    <property type="protein sequence ID" value="MCL1124643.1"/>
    <property type="molecule type" value="Genomic_DNA"/>
</dbReference>
<reference evidence="1 2" key="1">
    <citation type="submission" date="2022-01" db="EMBL/GenBank/DDBJ databases">
        <title>Whole genome-based taxonomy of the Shewanellaceae.</title>
        <authorList>
            <person name="Martin-Rodriguez A.J."/>
        </authorList>
    </citation>
    <scope>NUCLEOTIDE SEQUENCE [LARGE SCALE GENOMIC DNA]</scope>
    <source>
        <strain evidence="1 2">DSM 17177</strain>
    </source>
</reference>
<keyword evidence="2" id="KW-1185">Reference proteome</keyword>